<dbReference type="InterPro" id="IPR009562">
    <property type="entry name" value="DUF1178"/>
</dbReference>
<accession>A0ABS5W1H9</accession>
<dbReference type="Pfam" id="PF06676">
    <property type="entry name" value="DUF1178"/>
    <property type="match status" value="1"/>
</dbReference>
<dbReference type="Proteomes" id="UP000811255">
    <property type="component" value="Unassembled WGS sequence"/>
</dbReference>
<dbReference type="EMBL" id="JAHFVK010000001">
    <property type="protein sequence ID" value="MBT2133623.1"/>
    <property type="molecule type" value="Genomic_DNA"/>
</dbReference>
<keyword evidence="2" id="KW-1185">Reference proteome</keyword>
<organism evidence="1 2">
    <name type="scientific">Croceibacterium selenioxidans</name>
    <dbReference type="NCBI Taxonomy" id="2838833"/>
    <lineage>
        <taxon>Bacteria</taxon>
        <taxon>Pseudomonadati</taxon>
        <taxon>Pseudomonadota</taxon>
        <taxon>Alphaproteobacteria</taxon>
        <taxon>Sphingomonadales</taxon>
        <taxon>Erythrobacteraceae</taxon>
        <taxon>Croceibacterium</taxon>
    </lineage>
</organism>
<sequence length="154" mass="16159">MIVFDLTCDGGHRFEGWFGSSEDFSGQTARGLVTCPQCGSAAVEKAPMAPAVPKKGNQQAAEQNGAKKVLTHGPLPAEVTEALGKLAEAQAQALASSRWVGDGFAEHSRAMHYGERDAEAIHGRASAEEARALIDEGIPVAPLPFPVAPPEELN</sequence>
<reference evidence="1 2" key="1">
    <citation type="submission" date="2021-05" db="EMBL/GenBank/DDBJ databases">
        <title>Croceibacterium sp. LX-88 genome sequence.</title>
        <authorList>
            <person name="Luo X."/>
        </authorList>
    </citation>
    <scope>NUCLEOTIDE SEQUENCE [LARGE SCALE GENOMIC DNA]</scope>
    <source>
        <strain evidence="1 2">LX-88</strain>
    </source>
</reference>
<gene>
    <name evidence="1" type="ORF">KK137_04680</name>
</gene>
<dbReference type="RefSeq" id="WP_214534914.1">
    <property type="nucleotide sequence ID" value="NZ_JAHFVK010000001.1"/>
</dbReference>
<protein>
    <submittedName>
        <fullName evidence="1">DUF1178 family protein</fullName>
    </submittedName>
</protein>
<comment type="caution">
    <text evidence="1">The sequence shown here is derived from an EMBL/GenBank/DDBJ whole genome shotgun (WGS) entry which is preliminary data.</text>
</comment>
<proteinExistence type="predicted"/>
<evidence type="ECO:0000313" key="2">
    <source>
        <dbReference type="Proteomes" id="UP000811255"/>
    </source>
</evidence>
<evidence type="ECO:0000313" key="1">
    <source>
        <dbReference type="EMBL" id="MBT2133623.1"/>
    </source>
</evidence>
<name>A0ABS5W1H9_9SPHN</name>
<dbReference type="PIRSF" id="PIRSF032131">
    <property type="entry name" value="UCP032131"/>
    <property type="match status" value="1"/>
</dbReference>